<organism evidence="2 3">
    <name type="scientific">Thermococcus paralvinellae</name>
    <dbReference type="NCBI Taxonomy" id="582419"/>
    <lineage>
        <taxon>Archaea</taxon>
        <taxon>Methanobacteriati</taxon>
        <taxon>Methanobacteriota</taxon>
        <taxon>Thermococci</taxon>
        <taxon>Thermococcales</taxon>
        <taxon>Thermococcaceae</taxon>
        <taxon>Thermococcus</taxon>
    </lineage>
</organism>
<evidence type="ECO:0000313" key="2">
    <source>
        <dbReference type="EMBL" id="AHF81120.1"/>
    </source>
</evidence>
<dbReference type="GeneID" id="24907228"/>
<accession>W0I9I0</accession>
<protein>
    <recommendedName>
        <fullName evidence="1">Polymerase/histidinol phosphatase N-terminal domain-containing protein</fullName>
    </recommendedName>
</protein>
<dbReference type="EMBL" id="CP006965">
    <property type="protein sequence ID" value="AHF81120.1"/>
    <property type="molecule type" value="Genomic_DNA"/>
</dbReference>
<name>W0I9I0_9EURY</name>
<dbReference type="RefSeq" id="WP_042682123.1">
    <property type="nucleotide sequence ID" value="NZ_CP006965.1"/>
</dbReference>
<proteinExistence type="predicted"/>
<dbReference type="InterPro" id="IPR003141">
    <property type="entry name" value="Pol/His_phosphatase_N"/>
</dbReference>
<dbReference type="Gene3D" id="3.20.20.140">
    <property type="entry name" value="Metal-dependent hydrolases"/>
    <property type="match status" value="1"/>
</dbReference>
<dbReference type="HOGENOM" id="CLU_1237979_0_0_2"/>
<dbReference type="Proteomes" id="UP000019027">
    <property type="component" value="Chromosome"/>
</dbReference>
<dbReference type="InterPro" id="IPR016195">
    <property type="entry name" value="Pol/histidinol_Pase-like"/>
</dbReference>
<keyword evidence="3" id="KW-1185">Reference proteome</keyword>
<sequence length="223" mass="26163">MEFYKGSQWVRIDLHLHTVSDREFKYSGTNFEEDFIKKLEDENIKIAAITNHNKFNYNEFLRLRHLASKRGIWLLPGVELSVNDGKEGIHALIIFDDSEITARDFVSDFITLCFEGRERFDDEGRPKPSAVNLEQLIEKLDKFGKEYLLIMAHVSNNKGLFKSFKIGRIVNLAERRLLREKIIAFQDINDYFRDSLRMDLDNVLRMDIGSIFLHTCPFQILNV</sequence>
<dbReference type="SUPFAM" id="SSF89550">
    <property type="entry name" value="PHP domain-like"/>
    <property type="match status" value="1"/>
</dbReference>
<dbReference type="SMART" id="SM00481">
    <property type="entry name" value="POLIIIAc"/>
    <property type="match status" value="1"/>
</dbReference>
<evidence type="ECO:0000259" key="1">
    <source>
        <dbReference type="SMART" id="SM00481"/>
    </source>
</evidence>
<feature type="domain" description="Polymerase/histidinol phosphatase N-terminal" evidence="1">
    <location>
        <begin position="12"/>
        <end position="84"/>
    </location>
</feature>
<dbReference type="KEGG" id="ths:TES1_1745"/>
<dbReference type="AlphaFoldDB" id="W0I9I0"/>
<evidence type="ECO:0000313" key="3">
    <source>
        <dbReference type="Proteomes" id="UP000019027"/>
    </source>
</evidence>
<reference evidence="2 3" key="1">
    <citation type="journal article" date="2014" name="Int. J. Syst. Evol. Microbiol.">
        <title>Thermococcus paralvinellae sp. nov. and Thermococcus cleftensis sp. nov. of hyperthermophilic heterotrophs from deep-sea hydrothermal vents.</title>
        <authorList>
            <person name="Hensley S.A."/>
            <person name="Jung J.H."/>
            <person name="Park C.S."/>
            <person name="Holden J.F."/>
        </authorList>
    </citation>
    <scope>NUCLEOTIDE SEQUENCE [LARGE SCALE GENOMIC DNA]</scope>
    <source>
        <strain evidence="2 3">ES1</strain>
    </source>
</reference>
<dbReference type="STRING" id="582419.TES1_1745"/>
<gene>
    <name evidence="2" type="ORF">TES1_1745</name>
</gene>